<dbReference type="SMART" id="SM00066">
    <property type="entry name" value="GAL4"/>
    <property type="match status" value="1"/>
</dbReference>
<dbReference type="CDD" id="cd12148">
    <property type="entry name" value="fungal_TF_MHR"/>
    <property type="match status" value="1"/>
</dbReference>
<dbReference type="InterPro" id="IPR036864">
    <property type="entry name" value="Zn2-C6_fun-type_DNA-bd_sf"/>
</dbReference>
<gene>
    <name evidence="8" type="ORF">HPODL_00386</name>
</gene>
<evidence type="ECO:0000256" key="3">
    <source>
        <dbReference type="ARBA" id="ARBA00023125"/>
    </source>
</evidence>
<dbReference type="GO" id="GO:0000976">
    <property type="term" value="F:transcription cis-regulatory region binding"/>
    <property type="evidence" value="ECO:0007669"/>
    <property type="project" value="TreeGrafter"/>
</dbReference>
<evidence type="ECO:0000313" key="9">
    <source>
        <dbReference type="Proteomes" id="UP000008673"/>
    </source>
</evidence>
<keyword evidence="2" id="KW-0805">Transcription regulation</keyword>
<evidence type="ECO:0000313" key="8">
    <source>
        <dbReference type="EMBL" id="ESX00972.1"/>
    </source>
</evidence>
<evidence type="ECO:0000259" key="7">
    <source>
        <dbReference type="PROSITE" id="PS50048"/>
    </source>
</evidence>
<comment type="caution">
    <text evidence="8">The sequence shown here is derived from an EMBL/GenBank/DDBJ whole genome shotgun (WGS) entry which is preliminary data.</text>
</comment>
<dbReference type="PANTHER" id="PTHR31845">
    <property type="entry name" value="FINGER DOMAIN PROTEIN, PUTATIVE-RELATED"/>
    <property type="match status" value="1"/>
</dbReference>
<feature type="region of interest" description="Disordered" evidence="6">
    <location>
        <begin position="1"/>
        <end position="32"/>
    </location>
</feature>
<dbReference type="PROSITE" id="PS00463">
    <property type="entry name" value="ZN2_CY6_FUNGAL_1"/>
    <property type="match status" value="1"/>
</dbReference>
<dbReference type="GO" id="GO:0008270">
    <property type="term" value="F:zinc ion binding"/>
    <property type="evidence" value="ECO:0007669"/>
    <property type="project" value="InterPro"/>
</dbReference>
<keyword evidence="3" id="KW-0238">DNA-binding</keyword>
<evidence type="ECO:0000256" key="5">
    <source>
        <dbReference type="ARBA" id="ARBA00023242"/>
    </source>
</evidence>
<dbReference type="InterPro" id="IPR001138">
    <property type="entry name" value="Zn2Cys6_DnaBD"/>
</dbReference>
<dbReference type="HOGENOM" id="CLU_020222_0_0_1"/>
<dbReference type="AlphaFoldDB" id="W1QFX5"/>
<reference evidence="8 9" key="1">
    <citation type="journal article" date="2013" name="BMC Genomics">
        <title>Genome sequence and analysis of methylotrophic yeast Hansenula polymorpha DL1.</title>
        <authorList>
            <person name="Ravin N.V."/>
            <person name="Eldarov M.A."/>
            <person name="Kadnikov V.V."/>
            <person name="Beletsky A.V."/>
            <person name="Schneider J."/>
            <person name="Mardanova E.S."/>
            <person name="Smekalova E.M."/>
            <person name="Zvereva M.I."/>
            <person name="Dontsova O.A."/>
            <person name="Mardanov A.V."/>
            <person name="Skryabin K.G."/>
        </authorList>
    </citation>
    <scope>NUCLEOTIDE SEQUENCE [LARGE SCALE GENOMIC DNA]</scope>
    <source>
        <strain evidence="9">ATCC 26012 / BCRC 20466 / JCM 22074 / NRRL Y-7560 / DL-1</strain>
    </source>
</reference>
<dbReference type="InterPro" id="IPR051089">
    <property type="entry name" value="prtT"/>
</dbReference>
<sequence length="649" mass="74023">MTDKGLKTEDGAAECAVDTTPRSDASADSPGLFRRPKAQSFGSFVIAAKTTVNDSLLSEIDAEIARPSKKKRRIFSCESCRKLKTKCDYDASQGSCKRCLRLRLECSLVENGTRPNRQEFEPTPSEPVDSRLRRVEQAVESFDGKLTSLLDLVKQSLGSGNQLDFSVAHENELLANHDALAPLNVIKQIDSKLFNRASRHDPFKRICDEFLRFYFDNERLCLELSRSFLEISHFWIIPGGITSIDRKYVLEHPFITCVFVLLAMCFDENYKYVQEQQQLYILATKLLGIALVTEPLSDHDIEAILYISLYNIARKPKQSEFDSWLLSSIGLKHLIISIDFKNISRRVGMNIFNEVDLFHLRIFNSMCSCHFQNSIGYARPIMLTSTYYDLFELTLKFPKATLGDAIKVAEIELYLGLSRGLTSSPLSYYVDGELLCFPEQHEWKQKWSKVIQKDVSQMLTFAYNFSHIMLARKLVEKPDASRPELRVCYSTACQYSFETLNRFLLLSNNLVKGSPSFQLNLVVYACITLCDYLDTMGADERKMSLNLISKIYWHLNKVGEKMNDATDTIAKIVRKLVDIANETHSQTAKARNSSQNSETLSVADLPQQVAEQLYSPAEPYTLPSHTELRLPDVAAFDNFEDFFKDLFDR</sequence>
<dbReference type="CDD" id="cd00067">
    <property type="entry name" value="GAL4"/>
    <property type="match status" value="1"/>
</dbReference>
<feature type="compositionally biased region" description="Basic and acidic residues" evidence="6">
    <location>
        <begin position="1"/>
        <end position="10"/>
    </location>
</feature>
<evidence type="ECO:0000256" key="2">
    <source>
        <dbReference type="ARBA" id="ARBA00023015"/>
    </source>
</evidence>
<dbReference type="PROSITE" id="PS50048">
    <property type="entry name" value="ZN2_CY6_FUNGAL_2"/>
    <property type="match status" value="1"/>
</dbReference>
<keyword evidence="4" id="KW-0804">Transcription</keyword>
<dbReference type="Pfam" id="PF00172">
    <property type="entry name" value="Zn_clus"/>
    <property type="match status" value="1"/>
</dbReference>
<dbReference type="Proteomes" id="UP000008673">
    <property type="component" value="Unassembled WGS sequence"/>
</dbReference>
<evidence type="ECO:0000256" key="6">
    <source>
        <dbReference type="SAM" id="MobiDB-lite"/>
    </source>
</evidence>
<name>W1QFX5_OGAPD</name>
<accession>W1QFX5</accession>
<comment type="subcellular location">
    <subcellularLocation>
        <location evidence="1">Nucleus</location>
    </subcellularLocation>
</comment>
<dbReference type="GeneID" id="25769857"/>
<dbReference type="OMA" id="HFWIIPG"/>
<dbReference type="KEGG" id="opa:HPODL_00386"/>
<dbReference type="OrthoDB" id="2595934at2759"/>
<dbReference type="GO" id="GO:0000981">
    <property type="term" value="F:DNA-binding transcription factor activity, RNA polymerase II-specific"/>
    <property type="evidence" value="ECO:0007669"/>
    <property type="project" value="InterPro"/>
</dbReference>
<keyword evidence="5" id="KW-0539">Nucleus</keyword>
<feature type="domain" description="Zn(2)-C6 fungal-type" evidence="7">
    <location>
        <begin position="76"/>
        <end position="108"/>
    </location>
</feature>
<evidence type="ECO:0000256" key="1">
    <source>
        <dbReference type="ARBA" id="ARBA00004123"/>
    </source>
</evidence>
<dbReference type="SUPFAM" id="SSF57701">
    <property type="entry name" value="Zn2/Cys6 DNA-binding domain"/>
    <property type="match status" value="1"/>
</dbReference>
<dbReference type="PANTHER" id="PTHR31845:SF17">
    <property type="entry name" value="ZN(II)2CYS6 TRANSCRIPTION FACTOR (EUROFUNG)"/>
    <property type="match status" value="1"/>
</dbReference>
<dbReference type="Gene3D" id="4.10.240.10">
    <property type="entry name" value="Zn(2)-C6 fungal-type DNA-binding domain"/>
    <property type="match status" value="1"/>
</dbReference>
<proteinExistence type="predicted"/>
<dbReference type="RefSeq" id="XP_013935806.1">
    <property type="nucleotide sequence ID" value="XM_014080331.1"/>
</dbReference>
<protein>
    <recommendedName>
        <fullName evidence="7">Zn(2)-C6 fungal-type domain-containing protein</fullName>
    </recommendedName>
</protein>
<dbReference type="eggNOG" id="ENOG502QU5T">
    <property type="taxonomic scope" value="Eukaryota"/>
</dbReference>
<dbReference type="STRING" id="871575.W1QFX5"/>
<organism evidence="8 9">
    <name type="scientific">Ogataea parapolymorpha (strain ATCC 26012 / BCRC 20466 / JCM 22074 / NRRL Y-7560 / DL-1)</name>
    <name type="common">Yeast</name>
    <name type="synonym">Hansenula polymorpha</name>
    <dbReference type="NCBI Taxonomy" id="871575"/>
    <lineage>
        <taxon>Eukaryota</taxon>
        <taxon>Fungi</taxon>
        <taxon>Dikarya</taxon>
        <taxon>Ascomycota</taxon>
        <taxon>Saccharomycotina</taxon>
        <taxon>Pichiomycetes</taxon>
        <taxon>Pichiales</taxon>
        <taxon>Pichiaceae</taxon>
        <taxon>Ogataea</taxon>
    </lineage>
</organism>
<dbReference type="EMBL" id="AEOI02000005">
    <property type="protein sequence ID" value="ESX00972.1"/>
    <property type="molecule type" value="Genomic_DNA"/>
</dbReference>
<keyword evidence="9" id="KW-1185">Reference proteome</keyword>
<dbReference type="GO" id="GO:0005634">
    <property type="term" value="C:nucleus"/>
    <property type="evidence" value="ECO:0007669"/>
    <property type="project" value="UniProtKB-SubCell"/>
</dbReference>
<evidence type="ECO:0000256" key="4">
    <source>
        <dbReference type="ARBA" id="ARBA00023163"/>
    </source>
</evidence>